<evidence type="ECO:0000313" key="2">
    <source>
        <dbReference type="EMBL" id="ADY55179.1"/>
    </source>
</evidence>
<keyword evidence="1" id="KW-0472">Membrane</keyword>
<organism evidence="2 3">
    <name type="scientific">Syntrophobotulus glycolicus (strain DSM 8271 / FlGlyR)</name>
    <dbReference type="NCBI Taxonomy" id="645991"/>
    <lineage>
        <taxon>Bacteria</taxon>
        <taxon>Bacillati</taxon>
        <taxon>Bacillota</taxon>
        <taxon>Clostridia</taxon>
        <taxon>Eubacteriales</taxon>
        <taxon>Desulfitobacteriaceae</taxon>
        <taxon>Syntrophobotulus</taxon>
    </lineage>
</organism>
<feature type="transmembrane region" description="Helical" evidence="1">
    <location>
        <begin position="93"/>
        <end position="113"/>
    </location>
</feature>
<reference evidence="3" key="2">
    <citation type="submission" date="2011-02" db="EMBL/GenBank/DDBJ databases">
        <title>The complete genome of Syntrophobotulus glycolicus DSM 8271.</title>
        <authorList>
            <person name="Lucas S."/>
            <person name="Copeland A."/>
            <person name="Lapidus A."/>
            <person name="Bruce D."/>
            <person name="Goodwin L."/>
            <person name="Pitluck S."/>
            <person name="Kyrpides N."/>
            <person name="Mavromatis K."/>
            <person name="Pagani I."/>
            <person name="Ivanova N."/>
            <person name="Mikhailova N."/>
            <person name="Chertkov O."/>
            <person name="Held B."/>
            <person name="Detter J.C."/>
            <person name="Tapia R."/>
            <person name="Han C."/>
            <person name="Land M."/>
            <person name="Hauser L."/>
            <person name="Markowitz V."/>
            <person name="Cheng J.-F."/>
            <person name="Hugenholtz P."/>
            <person name="Woyke T."/>
            <person name="Wu D."/>
            <person name="Spring S."/>
            <person name="Schroeder M."/>
            <person name="Brambilla E."/>
            <person name="Klenk H.-P."/>
            <person name="Eisen J.A."/>
        </authorList>
    </citation>
    <scope>NUCLEOTIDE SEQUENCE [LARGE SCALE GENOMIC DNA]</scope>
    <source>
        <strain evidence="3">DSM 8271 / FlGlyR</strain>
    </source>
</reference>
<evidence type="ECO:0000256" key="1">
    <source>
        <dbReference type="SAM" id="Phobius"/>
    </source>
</evidence>
<name>F0T1B5_SYNGF</name>
<reference evidence="2 3" key="1">
    <citation type="journal article" date="2011" name="Stand. Genomic Sci.">
        <title>Complete genome sequence of Syntrophobotulus glycolicus type strain (FlGlyR).</title>
        <authorList>
            <person name="Han C."/>
            <person name="Mwirichia R."/>
            <person name="Chertkov O."/>
            <person name="Held B."/>
            <person name="Lapidus A."/>
            <person name="Nolan M."/>
            <person name="Lucas S."/>
            <person name="Hammon N."/>
            <person name="Deshpande S."/>
            <person name="Cheng J.F."/>
            <person name="Tapia R."/>
            <person name="Goodwin L."/>
            <person name="Pitluck S."/>
            <person name="Huntemann M."/>
            <person name="Liolios K."/>
            <person name="Ivanova N."/>
            <person name="Pagani I."/>
            <person name="Mavromatis K."/>
            <person name="Ovchinikova G."/>
            <person name="Pati A."/>
            <person name="Chen A."/>
            <person name="Palaniappan K."/>
            <person name="Land M."/>
            <person name="Hauser L."/>
            <person name="Brambilla E.M."/>
            <person name="Rohde M."/>
            <person name="Spring S."/>
            <person name="Sikorski J."/>
            <person name="Goker M."/>
            <person name="Woyke T."/>
            <person name="Bristow J."/>
            <person name="Eisen J.A."/>
            <person name="Markowitz V."/>
            <person name="Hugenholtz P."/>
            <person name="Kyrpides N.C."/>
            <person name="Klenk H.P."/>
            <person name="Detter J.C."/>
        </authorList>
    </citation>
    <scope>NUCLEOTIDE SEQUENCE [LARGE SCALE GENOMIC DNA]</scope>
    <source>
        <strain evidence="3">DSM 8271 / FlGlyR</strain>
    </source>
</reference>
<evidence type="ECO:0000313" key="3">
    <source>
        <dbReference type="Proteomes" id="UP000007488"/>
    </source>
</evidence>
<accession>F0T1B5</accession>
<keyword evidence="3" id="KW-1185">Reference proteome</keyword>
<feature type="transmembrane region" description="Helical" evidence="1">
    <location>
        <begin position="21"/>
        <end position="41"/>
    </location>
</feature>
<protein>
    <submittedName>
        <fullName evidence="2">Uncharacterized protein</fullName>
    </submittedName>
</protein>
<dbReference type="AlphaFoldDB" id="F0T1B5"/>
<dbReference type="RefSeq" id="WP_013624050.1">
    <property type="nucleotide sequence ID" value="NC_015172.1"/>
</dbReference>
<keyword evidence="1" id="KW-1133">Transmembrane helix</keyword>
<dbReference type="KEGG" id="sgy:Sgly_0828"/>
<sequence length="158" mass="18015">MKEFLNQCRKSNAKKNLNSEIVNTLLILILGIALGIFAKIIDNISINDEILWQRILEEISLRNVLSSLSGWAFLALIIAVYSKRAGRASINVFGFFTGMLIGYYYITINSIWILPEDNYALLGYHYINYSCGSLFYLVFQRGGNIFHSLLGNNPKYLF</sequence>
<dbReference type="EMBL" id="CP002547">
    <property type="protein sequence ID" value="ADY55179.1"/>
    <property type="molecule type" value="Genomic_DNA"/>
</dbReference>
<proteinExistence type="predicted"/>
<dbReference type="Proteomes" id="UP000007488">
    <property type="component" value="Chromosome"/>
</dbReference>
<gene>
    <name evidence="2" type="ordered locus">Sgly_0828</name>
</gene>
<dbReference type="OrthoDB" id="2339365at2"/>
<feature type="transmembrane region" description="Helical" evidence="1">
    <location>
        <begin position="61"/>
        <end position="81"/>
    </location>
</feature>
<feature type="transmembrane region" description="Helical" evidence="1">
    <location>
        <begin position="119"/>
        <end position="139"/>
    </location>
</feature>
<keyword evidence="1" id="KW-0812">Transmembrane</keyword>
<dbReference type="HOGENOM" id="CLU_1668525_0_0_9"/>